<gene>
    <name evidence="1" type="ORF">LCGC14_1242550</name>
</gene>
<evidence type="ECO:0000313" key="1">
    <source>
        <dbReference type="EMBL" id="KKM90038.1"/>
    </source>
</evidence>
<evidence type="ECO:0008006" key="2">
    <source>
        <dbReference type="Google" id="ProtNLM"/>
    </source>
</evidence>
<reference evidence="1" key="1">
    <citation type="journal article" date="2015" name="Nature">
        <title>Complex archaea that bridge the gap between prokaryotes and eukaryotes.</title>
        <authorList>
            <person name="Spang A."/>
            <person name="Saw J.H."/>
            <person name="Jorgensen S.L."/>
            <person name="Zaremba-Niedzwiedzka K."/>
            <person name="Martijn J."/>
            <person name="Lind A.E."/>
            <person name="van Eijk R."/>
            <person name="Schleper C."/>
            <person name="Guy L."/>
            <person name="Ettema T.J."/>
        </authorList>
    </citation>
    <scope>NUCLEOTIDE SEQUENCE</scope>
</reference>
<dbReference type="Gene3D" id="3.40.960.10">
    <property type="entry name" value="VSR Endonuclease"/>
    <property type="match status" value="1"/>
</dbReference>
<feature type="non-terminal residue" evidence="1">
    <location>
        <position position="1"/>
    </location>
</feature>
<comment type="caution">
    <text evidence="1">The sequence shown here is derived from an EMBL/GenBank/DDBJ whole genome shotgun (WGS) entry which is preliminary data.</text>
</comment>
<dbReference type="EMBL" id="LAZR01006728">
    <property type="protein sequence ID" value="KKM90038.1"/>
    <property type="molecule type" value="Genomic_DNA"/>
</dbReference>
<sequence length="98" mass="11122">IQLGGGSNPSGLSWKLIDFLIQAGFDKIAIEERFGPYSVDVLLLDEWLAFEADGTYWHEVNQTDYEARDTWLLQEHGLQTVRLTEDEVNMFSNPSTTA</sequence>
<protein>
    <recommendedName>
        <fullName evidence="2">DUF559 domain-containing protein</fullName>
    </recommendedName>
</protein>
<proteinExistence type="predicted"/>
<dbReference type="SUPFAM" id="SSF52980">
    <property type="entry name" value="Restriction endonuclease-like"/>
    <property type="match status" value="1"/>
</dbReference>
<organism evidence="1">
    <name type="scientific">marine sediment metagenome</name>
    <dbReference type="NCBI Taxonomy" id="412755"/>
    <lineage>
        <taxon>unclassified sequences</taxon>
        <taxon>metagenomes</taxon>
        <taxon>ecological metagenomes</taxon>
    </lineage>
</organism>
<dbReference type="AlphaFoldDB" id="A0A0F9L9A0"/>
<name>A0A0F9L9A0_9ZZZZ</name>
<dbReference type="InterPro" id="IPR011335">
    <property type="entry name" value="Restrct_endonuc-II-like"/>
</dbReference>
<accession>A0A0F9L9A0</accession>